<protein>
    <submittedName>
        <fullName evidence="2">Uncharacterized protein</fullName>
    </submittedName>
</protein>
<gene>
    <name evidence="2" type="primary">Smg1</name>
    <name evidence="2" type="ORF">TNCT_436901</name>
</gene>
<proteinExistence type="predicted"/>
<keyword evidence="1" id="KW-0175">Coiled coil</keyword>
<dbReference type="Proteomes" id="UP000887116">
    <property type="component" value="Unassembled WGS sequence"/>
</dbReference>
<keyword evidence="3" id="KW-1185">Reference proteome</keyword>
<evidence type="ECO:0000256" key="1">
    <source>
        <dbReference type="SAM" id="Coils"/>
    </source>
</evidence>
<evidence type="ECO:0000313" key="2">
    <source>
        <dbReference type="EMBL" id="GFQ93462.1"/>
    </source>
</evidence>
<name>A0A8X6G1N2_TRICU</name>
<reference evidence="2" key="1">
    <citation type="submission" date="2020-07" db="EMBL/GenBank/DDBJ databases">
        <title>Multicomponent nature underlies the extraordinary mechanical properties of spider dragline silk.</title>
        <authorList>
            <person name="Kono N."/>
            <person name="Nakamura H."/>
            <person name="Mori M."/>
            <person name="Yoshida Y."/>
            <person name="Ohtoshi R."/>
            <person name="Malay A.D."/>
            <person name="Moran D.A.P."/>
            <person name="Tomita M."/>
            <person name="Numata K."/>
            <person name="Arakawa K."/>
        </authorList>
    </citation>
    <scope>NUCLEOTIDE SEQUENCE</scope>
</reference>
<dbReference type="AlphaFoldDB" id="A0A8X6G1N2"/>
<comment type="caution">
    <text evidence="2">The sequence shown here is derived from an EMBL/GenBank/DDBJ whole genome shotgun (WGS) entry which is preliminary data.</text>
</comment>
<evidence type="ECO:0000313" key="3">
    <source>
        <dbReference type="Proteomes" id="UP000887116"/>
    </source>
</evidence>
<accession>A0A8X6G1N2</accession>
<dbReference type="EMBL" id="BMAO01024164">
    <property type="protein sequence ID" value="GFQ93462.1"/>
    <property type="molecule type" value="Genomic_DNA"/>
</dbReference>
<dbReference type="OrthoDB" id="6424734at2759"/>
<sequence>MRRGRENLLTLLEAFMYDPLVDWTPGNEGGYTGAVYGGRQAWAAEAKQTRQDMELDIALSMFAIRVAEMRGEWLKNRDDLLSAFPVLENLLQEWKNAQHGLQVAETELQDACQEKALLEEALANPNHTLYSVPKR</sequence>
<organism evidence="2 3">
    <name type="scientific">Trichonephila clavata</name>
    <name type="common">Joro spider</name>
    <name type="synonym">Nephila clavata</name>
    <dbReference type="NCBI Taxonomy" id="2740835"/>
    <lineage>
        <taxon>Eukaryota</taxon>
        <taxon>Metazoa</taxon>
        <taxon>Ecdysozoa</taxon>
        <taxon>Arthropoda</taxon>
        <taxon>Chelicerata</taxon>
        <taxon>Arachnida</taxon>
        <taxon>Araneae</taxon>
        <taxon>Araneomorphae</taxon>
        <taxon>Entelegynae</taxon>
        <taxon>Araneoidea</taxon>
        <taxon>Nephilidae</taxon>
        <taxon>Trichonephila</taxon>
    </lineage>
</organism>
<feature type="coiled-coil region" evidence="1">
    <location>
        <begin position="87"/>
        <end position="121"/>
    </location>
</feature>